<comment type="cofactor">
    <cofactor evidence="11">
        <name>pyruvate</name>
        <dbReference type="ChEBI" id="CHEBI:15361"/>
    </cofactor>
    <text evidence="11">Binds 1 pyruvoyl group covalently per subunit.</text>
</comment>
<dbReference type="UniPathway" id="UPA00558">
    <property type="reaction ID" value="UER00616"/>
</dbReference>
<accession>E8V7S9</accession>
<keyword evidence="5 11" id="KW-0472">Membrane</keyword>
<gene>
    <name evidence="11" type="primary">psd</name>
    <name evidence="13" type="ordered locus">AciPR4_0944</name>
</gene>
<dbReference type="STRING" id="401053.AciPR4_0944"/>
<dbReference type="AlphaFoldDB" id="E8V7S9"/>
<dbReference type="GO" id="GO:0006646">
    <property type="term" value="P:phosphatidylethanolamine biosynthetic process"/>
    <property type="evidence" value="ECO:0007669"/>
    <property type="project" value="UniProtKB-UniRule"/>
</dbReference>
<protein>
    <recommendedName>
        <fullName evidence="11">Phosphatidylserine decarboxylase proenzyme</fullName>
        <ecNumber evidence="11">4.1.1.65</ecNumber>
    </recommendedName>
    <component>
        <recommendedName>
            <fullName evidence="11">Phosphatidylserine decarboxylase alpha chain</fullName>
        </recommendedName>
    </component>
    <component>
        <recommendedName>
            <fullName evidence="11">Phosphatidylserine decarboxylase beta chain</fullName>
        </recommendedName>
    </component>
</protein>
<evidence type="ECO:0000256" key="10">
    <source>
        <dbReference type="ARBA" id="ARBA00023317"/>
    </source>
</evidence>
<evidence type="ECO:0000256" key="1">
    <source>
        <dbReference type="ARBA" id="ARBA00022475"/>
    </source>
</evidence>
<dbReference type="EC" id="4.1.1.65" evidence="11"/>
<comment type="similarity">
    <text evidence="11">Belongs to the phosphatidylserine decarboxylase family. PSD-A subfamily.</text>
</comment>
<keyword evidence="3 11" id="KW-0210">Decarboxylase</keyword>
<feature type="chain" id="PRO_5023346744" description="Phosphatidylserine decarboxylase beta chain" evidence="11">
    <location>
        <begin position="1"/>
        <end position="172"/>
    </location>
</feature>
<evidence type="ECO:0000256" key="5">
    <source>
        <dbReference type="ARBA" id="ARBA00023136"/>
    </source>
</evidence>
<dbReference type="Proteomes" id="UP000006844">
    <property type="component" value="Chromosome"/>
</dbReference>
<evidence type="ECO:0000256" key="7">
    <source>
        <dbReference type="ARBA" id="ARBA00023209"/>
    </source>
</evidence>
<evidence type="ECO:0000256" key="9">
    <source>
        <dbReference type="ARBA" id="ARBA00023264"/>
    </source>
</evidence>
<dbReference type="NCBIfam" id="NF003685">
    <property type="entry name" value="PRK05305.2-5"/>
    <property type="match status" value="1"/>
</dbReference>
<keyword evidence="9 11" id="KW-1208">Phospholipid metabolism</keyword>
<evidence type="ECO:0000256" key="4">
    <source>
        <dbReference type="ARBA" id="ARBA00023098"/>
    </source>
</evidence>
<keyword evidence="12" id="KW-0812">Transmembrane</keyword>
<dbReference type="InterPro" id="IPR033175">
    <property type="entry name" value="PSD-A"/>
</dbReference>
<comment type="subunit">
    <text evidence="11">Heterodimer of a large membrane-associated beta subunit and a small pyruvoyl-containing alpha subunit.</text>
</comment>
<feature type="chain" id="PRO_5023346743" description="Phosphatidylserine decarboxylase alpha chain" evidence="11">
    <location>
        <begin position="173"/>
        <end position="208"/>
    </location>
</feature>
<proteinExistence type="inferred from homology"/>
<dbReference type="PANTHER" id="PTHR35809">
    <property type="entry name" value="ARCHAETIDYLSERINE DECARBOXYLASE PROENZYME-RELATED"/>
    <property type="match status" value="1"/>
</dbReference>
<evidence type="ECO:0000313" key="14">
    <source>
        <dbReference type="Proteomes" id="UP000006844"/>
    </source>
</evidence>
<keyword evidence="4 11" id="KW-0443">Lipid metabolism</keyword>
<evidence type="ECO:0000256" key="8">
    <source>
        <dbReference type="ARBA" id="ARBA00023239"/>
    </source>
</evidence>
<dbReference type="eggNOG" id="COG0688">
    <property type="taxonomic scope" value="Bacteria"/>
</dbReference>
<dbReference type="OrthoDB" id="9790893at2"/>
<comment type="function">
    <text evidence="11">Catalyzes the formation of phosphatidylethanolamine (PtdEtn) from phosphatidylserine (PtdSer).</text>
</comment>
<comment type="subcellular location">
    <subcellularLocation>
        <location evidence="11">Cell membrane</location>
        <topology evidence="11">Peripheral membrane protein</topology>
    </subcellularLocation>
</comment>
<dbReference type="HOGENOM" id="CLU_072492_2_0_0"/>
<evidence type="ECO:0000313" key="13">
    <source>
        <dbReference type="EMBL" id="ADV81777.1"/>
    </source>
</evidence>
<dbReference type="KEGG" id="tsa:AciPR4_0944"/>
<keyword evidence="12" id="KW-1133">Transmembrane helix</keyword>
<keyword evidence="10 11" id="KW-0670">Pyruvate</keyword>
<dbReference type="InterPro" id="IPR003817">
    <property type="entry name" value="PS_Dcarbxylase"/>
</dbReference>
<comment type="catalytic activity">
    <reaction evidence="11">
        <text>a 1,2-diacyl-sn-glycero-3-phospho-L-serine + H(+) = a 1,2-diacyl-sn-glycero-3-phosphoethanolamine + CO2</text>
        <dbReference type="Rhea" id="RHEA:20828"/>
        <dbReference type="ChEBI" id="CHEBI:15378"/>
        <dbReference type="ChEBI" id="CHEBI:16526"/>
        <dbReference type="ChEBI" id="CHEBI:57262"/>
        <dbReference type="ChEBI" id="CHEBI:64612"/>
        <dbReference type="EC" id="4.1.1.65"/>
    </reaction>
</comment>
<feature type="active site" description="Schiff-base intermediate with substrate; via pyruvic acid" evidence="11">
    <location>
        <position position="173"/>
    </location>
</feature>
<name>E8V7S9_TERSS</name>
<dbReference type="Pfam" id="PF02666">
    <property type="entry name" value="PS_Dcarbxylase"/>
    <property type="match status" value="1"/>
</dbReference>
<evidence type="ECO:0000256" key="6">
    <source>
        <dbReference type="ARBA" id="ARBA00023145"/>
    </source>
</evidence>
<keyword evidence="7 11" id="KW-0594">Phospholipid biosynthesis</keyword>
<dbReference type="PANTHER" id="PTHR35809:SF1">
    <property type="entry name" value="ARCHAETIDYLSERINE DECARBOXYLASE PROENZYME-RELATED"/>
    <property type="match status" value="1"/>
</dbReference>
<evidence type="ECO:0000256" key="3">
    <source>
        <dbReference type="ARBA" id="ARBA00022793"/>
    </source>
</evidence>
<sequence length="208" mass="22476">MVKDGYFYGLGFFAVAVALRVLTGSIGLAIVPVVLACFFLWFFRDPNRAIPSAPGQIVSPADGKIHEVAVIETAQGSRLKLSIFLNVFDVHVNRAPSEAIISEVTYRKGLFVNAMRQDSAVVNEQNMIVMDSGTHEIVIKQIAGLLARRIVCFVKVGDRVKRGERVGLIKFGSRVDILMPASAQLQVKKGDRVKGGATVLAVLPQAGA</sequence>
<keyword evidence="6 11" id="KW-0865">Zymogen</keyword>
<evidence type="ECO:0000256" key="12">
    <source>
        <dbReference type="SAM" id="Phobius"/>
    </source>
</evidence>
<evidence type="ECO:0000256" key="2">
    <source>
        <dbReference type="ARBA" id="ARBA00022516"/>
    </source>
</evidence>
<feature type="transmembrane region" description="Helical" evidence="12">
    <location>
        <begin position="12"/>
        <end position="43"/>
    </location>
</feature>
<feature type="modified residue" description="Pyruvic acid (Ser); by autocatalysis" evidence="11">
    <location>
        <position position="173"/>
    </location>
</feature>
<keyword evidence="1 11" id="KW-1003">Cell membrane</keyword>
<comment type="pathway">
    <text evidence="11">Phospholipid metabolism; phosphatidylethanolamine biosynthesis; phosphatidylethanolamine from CDP-diacylglycerol: step 2/2.</text>
</comment>
<keyword evidence="8 11" id="KW-0456">Lyase</keyword>
<keyword evidence="2 11" id="KW-0444">Lipid biosynthesis</keyword>
<evidence type="ECO:0000256" key="11">
    <source>
        <dbReference type="HAMAP-Rule" id="MF_00664"/>
    </source>
</evidence>
<keyword evidence="14" id="KW-1185">Reference proteome</keyword>
<dbReference type="GO" id="GO:0004609">
    <property type="term" value="F:phosphatidylserine decarboxylase activity"/>
    <property type="evidence" value="ECO:0007669"/>
    <property type="project" value="UniProtKB-UniRule"/>
</dbReference>
<dbReference type="HAMAP" id="MF_00664">
    <property type="entry name" value="PS_decarb_PSD_A"/>
    <property type="match status" value="1"/>
</dbReference>
<organism evidence="13 14">
    <name type="scientific">Terriglobus saanensis (strain ATCC BAA-1853 / DSM 23119 / SP1PR4)</name>
    <dbReference type="NCBI Taxonomy" id="401053"/>
    <lineage>
        <taxon>Bacteria</taxon>
        <taxon>Pseudomonadati</taxon>
        <taxon>Acidobacteriota</taxon>
        <taxon>Terriglobia</taxon>
        <taxon>Terriglobales</taxon>
        <taxon>Acidobacteriaceae</taxon>
        <taxon>Terriglobus</taxon>
    </lineage>
</organism>
<dbReference type="GO" id="GO:0005886">
    <property type="term" value="C:plasma membrane"/>
    <property type="evidence" value="ECO:0007669"/>
    <property type="project" value="UniProtKB-SubCell"/>
</dbReference>
<feature type="site" description="Cleavage (non-hydrolytic); by autocatalysis" evidence="11">
    <location>
        <begin position="172"/>
        <end position="173"/>
    </location>
</feature>
<reference evidence="13 14" key="1">
    <citation type="journal article" date="2012" name="Stand. Genomic Sci.">
        <title>Complete genome sequence of Terriglobus saanensis type strain SP1PR4(T), an Acidobacteria from tundra soil.</title>
        <authorList>
            <person name="Rawat S.R."/>
            <person name="Mannisto M.K."/>
            <person name="Starovoytov V."/>
            <person name="Goodwin L."/>
            <person name="Nolan M."/>
            <person name="Hauser L."/>
            <person name="Land M."/>
            <person name="Davenport K.W."/>
            <person name="Woyke T."/>
            <person name="Haggblom M.M."/>
        </authorList>
    </citation>
    <scope>NUCLEOTIDE SEQUENCE</scope>
    <source>
        <strain evidence="14">ATCC BAA-1853 / DSM 23119 / SP1PR4</strain>
    </source>
</reference>
<comment type="PTM">
    <text evidence="11">Is synthesized initially as an inactive proenzyme. Formation of the active enzyme involves a self-maturation process in which the active site pyruvoyl group is generated from an internal serine residue via an autocatalytic post-translational modification. Two non-identical subunits are generated from the proenzyme in this reaction, and the pyruvate is formed at the N-terminus of the alpha chain, which is derived from the carboxyl end of the proenzyme. The post-translation cleavage follows an unusual pathway, termed non-hydrolytic serinolysis, in which the side chain hydroxyl group of the serine supplies its oxygen atom to form the C-terminus of the beta chain, while the remainder of the serine residue undergoes an oxidative deamination to produce ammonia and the pyruvoyl prosthetic group on the alpha chain.</text>
</comment>
<dbReference type="EMBL" id="CP002467">
    <property type="protein sequence ID" value="ADV81777.1"/>
    <property type="molecule type" value="Genomic_DNA"/>
</dbReference>
<dbReference type="RefSeq" id="WP_013567510.1">
    <property type="nucleotide sequence ID" value="NC_014963.1"/>
</dbReference>